<reference evidence="2 3" key="1">
    <citation type="journal article" date="2017" name="Nat. Commun.">
        <title>Genome assembly with in vitro proximity ligation data and whole-genome triplication in lettuce.</title>
        <authorList>
            <person name="Reyes-Chin-Wo S."/>
            <person name="Wang Z."/>
            <person name="Yang X."/>
            <person name="Kozik A."/>
            <person name="Arikit S."/>
            <person name="Song C."/>
            <person name="Xia L."/>
            <person name="Froenicke L."/>
            <person name="Lavelle D.O."/>
            <person name="Truco M.J."/>
            <person name="Xia R."/>
            <person name="Zhu S."/>
            <person name="Xu C."/>
            <person name="Xu H."/>
            <person name="Xu X."/>
            <person name="Cox K."/>
            <person name="Korf I."/>
            <person name="Meyers B.C."/>
            <person name="Michelmore R.W."/>
        </authorList>
    </citation>
    <scope>NUCLEOTIDE SEQUENCE [LARGE SCALE GENOMIC DNA]</scope>
    <source>
        <strain evidence="3">cv. Salinas</strain>
        <tissue evidence="2">Seedlings</tissue>
    </source>
</reference>
<dbReference type="Proteomes" id="UP000235145">
    <property type="component" value="Unassembled WGS sequence"/>
</dbReference>
<evidence type="ECO:0000313" key="3">
    <source>
        <dbReference type="Proteomes" id="UP000235145"/>
    </source>
</evidence>
<name>A0A9R1WE89_LACSA</name>
<organism evidence="2 3">
    <name type="scientific">Lactuca sativa</name>
    <name type="common">Garden lettuce</name>
    <dbReference type="NCBI Taxonomy" id="4236"/>
    <lineage>
        <taxon>Eukaryota</taxon>
        <taxon>Viridiplantae</taxon>
        <taxon>Streptophyta</taxon>
        <taxon>Embryophyta</taxon>
        <taxon>Tracheophyta</taxon>
        <taxon>Spermatophyta</taxon>
        <taxon>Magnoliopsida</taxon>
        <taxon>eudicotyledons</taxon>
        <taxon>Gunneridae</taxon>
        <taxon>Pentapetalae</taxon>
        <taxon>asterids</taxon>
        <taxon>campanulids</taxon>
        <taxon>Asterales</taxon>
        <taxon>Asteraceae</taxon>
        <taxon>Cichorioideae</taxon>
        <taxon>Cichorieae</taxon>
        <taxon>Lactucinae</taxon>
        <taxon>Lactuca</taxon>
    </lineage>
</organism>
<dbReference type="AlphaFoldDB" id="A0A9R1WE89"/>
<evidence type="ECO:0000313" key="2">
    <source>
        <dbReference type="EMBL" id="KAJ0220961.1"/>
    </source>
</evidence>
<dbReference type="EMBL" id="NBSK02000002">
    <property type="protein sequence ID" value="KAJ0220961.1"/>
    <property type="molecule type" value="Genomic_DNA"/>
</dbReference>
<comment type="caution">
    <text evidence="2">The sequence shown here is derived from an EMBL/GenBank/DDBJ whole genome shotgun (WGS) entry which is preliminary data.</text>
</comment>
<keyword evidence="3" id="KW-1185">Reference proteome</keyword>
<evidence type="ECO:0000256" key="1">
    <source>
        <dbReference type="SAM" id="MobiDB-lite"/>
    </source>
</evidence>
<feature type="region of interest" description="Disordered" evidence="1">
    <location>
        <begin position="62"/>
        <end position="84"/>
    </location>
</feature>
<sequence>MMLKTIINGHSQHCTHWNLHFLEERKNFSHLNKANHLGQNIACSSKKTMSVLHIRKSSLGLSPTTHSVRVSTLQTNRKPSNRSG</sequence>
<proteinExistence type="predicted"/>
<accession>A0A9R1WE89</accession>
<protein>
    <submittedName>
        <fullName evidence="2">Uncharacterized protein</fullName>
    </submittedName>
</protein>
<gene>
    <name evidence="2" type="ORF">LSAT_V11C200100870</name>
</gene>